<dbReference type="RefSeq" id="XP_071924907.1">
    <property type="nucleotide sequence ID" value="XM_072068806.1"/>
</dbReference>
<dbReference type="PANTHER" id="PTHR31286">
    <property type="entry name" value="GLYCINE-RICH CELL WALL STRUCTURAL PROTEIN 1.8-LIKE"/>
    <property type="match status" value="1"/>
</dbReference>
<dbReference type="Pfam" id="PF14111">
    <property type="entry name" value="DUF4283"/>
    <property type="match status" value="1"/>
</dbReference>
<keyword evidence="2" id="KW-1185">Reference proteome</keyword>
<protein>
    <recommendedName>
        <fullName evidence="1">DUF4283 domain-containing protein</fullName>
    </recommendedName>
</protein>
<dbReference type="InterPro" id="IPR025558">
    <property type="entry name" value="DUF4283"/>
</dbReference>
<evidence type="ECO:0000313" key="3">
    <source>
        <dbReference type="RefSeq" id="XP_071924907.1"/>
    </source>
</evidence>
<evidence type="ECO:0000259" key="1">
    <source>
        <dbReference type="Pfam" id="PF14111"/>
    </source>
</evidence>
<dbReference type="InterPro" id="IPR040256">
    <property type="entry name" value="At4g02000-like"/>
</dbReference>
<dbReference type="Proteomes" id="UP001652660">
    <property type="component" value="Chromosome 10c"/>
</dbReference>
<gene>
    <name evidence="3" type="primary">LOC140015970</name>
</gene>
<dbReference type="PANTHER" id="PTHR31286:SF179">
    <property type="entry name" value="RNASE H TYPE-1 DOMAIN-CONTAINING PROTEIN"/>
    <property type="match status" value="1"/>
</dbReference>
<name>A0ABM4VZH0_COFAR</name>
<dbReference type="GeneID" id="140015970"/>
<feature type="domain" description="DUF4283" evidence="1">
    <location>
        <begin position="38"/>
        <end position="115"/>
    </location>
</feature>
<proteinExistence type="predicted"/>
<evidence type="ECO:0000313" key="2">
    <source>
        <dbReference type="Proteomes" id="UP001652660"/>
    </source>
</evidence>
<reference evidence="3" key="1">
    <citation type="submission" date="2025-08" db="UniProtKB">
        <authorList>
            <consortium name="RefSeq"/>
        </authorList>
    </citation>
    <scope>IDENTIFICATION</scope>
    <source>
        <tissue evidence="3">Leaves</tissue>
    </source>
</reference>
<accession>A0ABM4VZH0</accession>
<organism evidence="2 3">
    <name type="scientific">Coffea arabica</name>
    <name type="common">Arabian coffee</name>
    <dbReference type="NCBI Taxonomy" id="13443"/>
    <lineage>
        <taxon>Eukaryota</taxon>
        <taxon>Viridiplantae</taxon>
        <taxon>Streptophyta</taxon>
        <taxon>Embryophyta</taxon>
        <taxon>Tracheophyta</taxon>
        <taxon>Spermatophyta</taxon>
        <taxon>Magnoliopsida</taxon>
        <taxon>eudicotyledons</taxon>
        <taxon>Gunneridae</taxon>
        <taxon>Pentapetalae</taxon>
        <taxon>asterids</taxon>
        <taxon>lamiids</taxon>
        <taxon>Gentianales</taxon>
        <taxon>Rubiaceae</taxon>
        <taxon>Ixoroideae</taxon>
        <taxon>Gardenieae complex</taxon>
        <taxon>Bertiereae - Coffeeae clade</taxon>
        <taxon>Coffeeae</taxon>
        <taxon>Coffea</taxon>
    </lineage>
</organism>
<sequence length="194" mass="22246">MATSQPAFSINAKVSSHRGEPAILFAQADLELFAMPYKVALVVKFSKGRPKMEDLRKFFHSLDLKKEASVGLLDSKHILIRLDTKVDFHRIWSRGIWYVFGLPMLVFRWSPDFHVDREPSIAPVWFQLPKLPIHYFNKECLFQIVCYVGKPLFVDVATASGSRPSVARVCVEIDLLKSFPGRILIRNGDHEGFW</sequence>